<name>A0ABT0WAI2_9BACI</name>
<keyword evidence="2" id="KW-1185">Reference proteome</keyword>
<proteinExistence type="predicted"/>
<organism evidence="1 2">
    <name type="scientific">Neobacillus pocheonensis</name>
    <dbReference type="NCBI Taxonomy" id="363869"/>
    <lineage>
        <taxon>Bacteria</taxon>
        <taxon>Bacillati</taxon>
        <taxon>Bacillota</taxon>
        <taxon>Bacilli</taxon>
        <taxon>Bacillales</taxon>
        <taxon>Bacillaceae</taxon>
        <taxon>Neobacillus</taxon>
    </lineage>
</organism>
<comment type="caution">
    <text evidence="1">The sequence shown here is derived from an EMBL/GenBank/DDBJ whole genome shotgun (WGS) entry which is preliminary data.</text>
</comment>
<evidence type="ECO:0000313" key="2">
    <source>
        <dbReference type="Proteomes" id="UP001523262"/>
    </source>
</evidence>
<reference evidence="1 2" key="1">
    <citation type="submission" date="2022-06" db="EMBL/GenBank/DDBJ databases">
        <authorList>
            <person name="Jeon C.O."/>
        </authorList>
    </citation>
    <scope>NUCLEOTIDE SEQUENCE [LARGE SCALE GENOMIC DNA]</scope>
    <source>
        <strain evidence="1 2">KCTC 13943</strain>
    </source>
</reference>
<protein>
    <submittedName>
        <fullName evidence="1">Uncharacterized protein</fullName>
    </submittedName>
</protein>
<sequence>MYGTPWEKAKQEARIQSYLIKKYHTEFIISRTSYNHFSETYQSYAYPRENPDLLFSVEQDQDVKAGYSDTYPKAIWESDLSSKMKAKIKAIFPNLDVPTFKMLRIVERGEFYGPNVPTYEEVRASQLACSLTINIKANWENMNMDNEKEKIHQLSIYLKAHHFPVLVEVRYFEKAIHQNEKVYFLTEEGKIVEK</sequence>
<dbReference type="EMBL" id="JAMQCR010000001">
    <property type="protein sequence ID" value="MCM2533029.1"/>
    <property type="molecule type" value="Genomic_DNA"/>
</dbReference>
<evidence type="ECO:0000313" key="1">
    <source>
        <dbReference type="EMBL" id="MCM2533029.1"/>
    </source>
</evidence>
<gene>
    <name evidence="1" type="ORF">NDK43_12320</name>
</gene>
<accession>A0ABT0WAI2</accession>
<dbReference type="Proteomes" id="UP001523262">
    <property type="component" value="Unassembled WGS sequence"/>
</dbReference>